<evidence type="ECO:0000313" key="2">
    <source>
        <dbReference type="EMBL" id="MBD7948167.1"/>
    </source>
</evidence>
<comment type="caution">
    <text evidence="2">The sequence shown here is derived from an EMBL/GenBank/DDBJ whole genome shotgun (WGS) entry which is preliminary data.</text>
</comment>
<feature type="transmembrane region" description="Helical" evidence="1">
    <location>
        <begin position="176"/>
        <end position="197"/>
    </location>
</feature>
<dbReference type="Proteomes" id="UP000606724">
    <property type="component" value="Unassembled WGS sequence"/>
</dbReference>
<evidence type="ECO:0000313" key="3">
    <source>
        <dbReference type="Proteomes" id="UP000606724"/>
    </source>
</evidence>
<organism evidence="2 3">
    <name type="scientific">Psychrobacter communis</name>
    <dbReference type="NCBI Taxonomy" id="2762238"/>
    <lineage>
        <taxon>Bacteria</taxon>
        <taxon>Pseudomonadati</taxon>
        <taxon>Pseudomonadota</taxon>
        <taxon>Gammaproteobacteria</taxon>
        <taxon>Moraxellales</taxon>
        <taxon>Moraxellaceae</taxon>
        <taxon>Psychrobacter</taxon>
    </lineage>
</organism>
<feature type="transmembrane region" description="Helical" evidence="1">
    <location>
        <begin position="71"/>
        <end position="92"/>
    </location>
</feature>
<feature type="transmembrane region" description="Helical" evidence="1">
    <location>
        <begin position="98"/>
        <end position="122"/>
    </location>
</feature>
<accession>A0ABR8RK33</accession>
<dbReference type="RefSeq" id="WP_191692004.1">
    <property type="nucleotide sequence ID" value="NZ_JACSQR010000025.1"/>
</dbReference>
<keyword evidence="1" id="KW-1133">Transmembrane helix</keyword>
<feature type="transmembrane region" description="Helical" evidence="1">
    <location>
        <begin position="253"/>
        <end position="280"/>
    </location>
</feature>
<dbReference type="InterPro" id="IPR021296">
    <property type="entry name" value="DUF2868"/>
</dbReference>
<keyword evidence="1" id="KW-0812">Transmembrane</keyword>
<proteinExistence type="predicted"/>
<dbReference type="EMBL" id="JACSQR010000025">
    <property type="protein sequence ID" value="MBD7948167.1"/>
    <property type="molecule type" value="Genomic_DNA"/>
</dbReference>
<reference evidence="2 3" key="1">
    <citation type="submission" date="2020-08" db="EMBL/GenBank/DDBJ databases">
        <title>A Genomic Blueprint of the Chicken Gut Microbiome.</title>
        <authorList>
            <person name="Gilroy R."/>
            <person name="Ravi A."/>
            <person name="Getino M."/>
            <person name="Pursley I."/>
            <person name="Horton D.L."/>
            <person name="Alikhan N.-F."/>
            <person name="Baker D."/>
            <person name="Gharbi K."/>
            <person name="Hall N."/>
            <person name="Watson M."/>
            <person name="Adriaenssens E.M."/>
            <person name="Foster-Nyarko E."/>
            <person name="Jarju S."/>
            <person name="Secka A."/>
            <person name="Antonio M."/>
            <person name="Oren A."/>
            <person name="Chaudhuri R."/>
            <person name="La Ragione R.M."/>
            <person name="Hildebrand F."/>
            <person name="Pallen M.J."/>
        </authorList>
    </citation>
    <scope>NUCLEOTIDE SEQUENCE [LARGE SCALE GENOMIC DNA]</scope>
    <source>
        <strain evidence="2 3">Sa4CVA2</strain>
    </source>
</reference>
<gene>
    <name evidence="2" type="ORF">H9653_09080</name>
</gene>
<name>A0ABR8RK33_9GAMM</name>
<keyword evidence="1" id="KW-0472">Membrane</keyword>
<keyword evidence="3" id="KW-1185">Reference proteome</keyword>
<dbReference type="Pfam" id="PF11067">
    <property type="entry name" value="DUF2868"/>
    <property type="match status" value="1"/>
</dbReference>
<protein>
    <submittedName>
        <fullName evidence="2">DUF2868 domain-containing protein</fullName>
    </submittedName>
</protein>
<evidence type="ECO:0000256" key="1">
    <source>
        <dbReference type="SAM" id="Phobius"/>
    </source>
</evidence>
<sequence>MLSPQDQLTELVRTLETQQHVFATDPLLITEKLQSEDGKPIQKLHRRASRIDSNGALARVLGKIDGRIKGIMLVMSVLWCISGFLGLFTLLQTNVVNFFYVLVCLLGFHTIMLLGWLVMTLINQGKQSSNWFASFVSPSYLIRGKDDVTKAAVDLYERQLQHSGMRWYLGRFSHQLWLATLTGMLLAIIFLLIVRQYSFSWESTLLSDQALITLTQILGWLPSKVGFTVPDSAAIVQSRLVTDAMPLSMARQWAGLLVGSLLMYGIVPRAIAWIFCALMFRRKKMRLDIKQPYYQKILNFWQRHVVDADDFKAAPAPVAPKATVSTGKKLVALLEYPSQQDHWWQSGLSADMSSHSNNINSNINNVENFGIVDDRDDMERLTTYLDSHPVQVLLGIHSKALPDRGTLRKLDRIAEHAADGLIVQLLGDANTANTNEQEQDSEIQSAENQGVRYQQWQTALAARKIGLV</sequence>